<feature type="chain" id="PRO_5019540874" evidence="2">
    <location>
        <begin position="20"/>
        <end position="159"/>
    </location>
</feature>
<dbReference type="Proteomes" id="UP000285906">
    <property type="component" value="Unassembled WGS sequence"/>
</dbReference>
<evidence type="ECO:0000256" key="1">
    <source>
        <dbReference type="ARBA" id="ARBA00022729"/>
    </source>
</evidence>
<reference evidence="4" key="1">
    <citation type="journal article" date="2014" name="Int. J. Syst. Evol. Microbiol.">
        <title>Complete genome of a new Firmicutes species belonging to the dominant human colonic microbiota ('Ruminococcus bicirculans') reveals two chromosomes and a selective capacity to utilize plant glucans.</title>
        <authorList>
            <consortium name="NISC Comparative Sequencing Program"/>
            <person name="Wegmann U."/>
            <person name="Louis P."/>
            <person name="Goesmann A."/>
            <person name="Henrissat B."/>
            <person name="Duncan S.H."/>
            <person name="Flint H.J."/>
        </authorList>
    </citation>
    <scope>NUCLEOTIDE SEQUENCE</scope>
    <source>
        <strain evidence="4">CCM 8490</strain>
    </source>
</reference>
<sequence length="159" mass="17257">MKSIIKIVFVVGLSIQSYAQSSVNTSGDNSSGSNGNVAFSIGEVFYDTATSSSGSVAAGVQQAYEITETLGVDITEINMSLKIYPNPTPDILNLKIGFNDYKKYRYELYDNSGKSLSGKAINESQTSIKMASYPAAVYYLKIIKDGKAMKVFKVLKTDK</sequence>
<evidence type="ECO:0000313" key="4">
    <source>
        <dbReference type="EMBL" id="GGG51047.1"/>
    </source>
</evidence>
<reference evidence="7" key="3">
    <citation type="journal article" date="2019" name="Int. J. Syst. Evol. Microbiol.">
        <title>The Global Catalogue of Microorganisms (GCM) 10K type strain sequencing project: providing services to taxonomists for standard genome sequencing and annotation.</title>
        <authorList>
            <consortium name="The Broad Institute Genomics Platform"/>
            <consortium name="The Broad Institute Genome Sequencing Center for Infectious Disease"/>
            <person name="Wu L."/>
            <person name="Ma J."/>
        </authorList>
    </citation>
    <scope>NUCLEOTIDE SEQUENCE [LARGE SCALE GENOMIC DNA]</scope>
    <source>
        <strain evidence="7">CCM 8490</strain>
    </source>
</reference>
<keyword evidence="1 2" id="KW-0732">Signal</keyword>
<proteinExistence type="predicted"/>
<feature type="signal peptide" evidence="2">
    <location>
        <begin position="1"/>
        <end position="19"/>
    </location>
</feature>
<reference evidence="4" key="4">
    <citation type="submission" date="2024-05" db="EMBL/GenBank/DDBJ databases">
        <authorList>
            <person name="Sun Q."/>
            <person name="Sedlacek I."/>
        </authorList>
    </citation>
    <scope>NUCLEOTIDE SEQUENCE</scope>
    <source>
        <strain evidence="4">CCM 8490</strain>
    </source>
</reference>
<evidence type="ECO:0000313" key="5">
    <source>
        <dbReference type="EMBL" id="RKE88140.1"/>
    </source>
</evidence>
<evidence type="ECO:0000313" key="7">
    <source>
        <dbReference type="Proteomes" id="UP000658202"/>
    </source>
</evidence>
<dbReference type="EMBL" id="BMCW01000001">
    <property type="protein sequence ID" value="GGG51047.1"/>
    <property type="molecule type" value="Genomic_DNA"/>
</dbReference>
<dbReference type="Pfam" id="PF18962">
    <property type="entry name" value="Por_Secre_tail"/>
    <property type="match status" value="1"/>
</dbReference>
<dbReference type="NCBIfam" id="TIGR04183">
    <property type="entry name" value="Por_Secre_tail"/>
    <property type="match status" value="1"/>
</dbReference>
<comment type="caution">
    <text evidence="5">The sequence shown here is derived from an EMBL/GenBank/DDBJ whole genome shotgun (WGS) entry which is preliminary data.</text>
</comment>
<dbReference type="AlphaFoldDB" id="A0A420DA34"/>
<reference evidence="5 6" key="2">
    <citation type="submission" date="2018-09" db="EMBL/GenBank/DDBJ databases">
        <title>Genomic Encyclopedia of Archaeal and Bacterial Type Strains, Phase II (KMG-II): from individual species to whole genera.</title>
        <authorList>
            <person name="Goeker M."/>
        </authorList>
    </citation>
    <scope>NUCLEOTIDE SEQUENCE [LARGE SCALE GENOMIC DNA]</scope>
    <source>
        <strain evidence="5 6">DSM 27620</strain>
    </source>
</reference>
<dbReference type="Proteomes" id="UP000658202">
    <property type="component" value="Unassembled WGS sequence"/>
</dbReference>
<dbReference type="OrthoDB" id="1352409at2"/>
<dbReference type="RefSeq" id="WP_120212948.1">
    <property type="nucleotide sequence ID" value="NZ_BMCW01000001.1"/>
</dbReference>
<evidence type="ECO:0000256" key="2">
    <source>
        <dbReference type="SAM" id="SignalP"/>
    </source>
</evidence>
<dbReference type="EMBL" id="RAQH01000003">
    <property type="protein sequence ID" value="RKE88140.1"/>
    <property type="molecule type" value="Genomic_DNA"/>
</dbReference>
<dbReference type="InterPro" id="IPR026444">
    <property type="entry name" value="Secre_tail"/>
</dbReference>
<name>A0A420DA34_9FLAO</name>
<gene>
    <name evidence="5" type="ORF">BXY58_1277</name>
    <name evidence="4" type="ORF">GCM10007332_10900</name>
</gene>
<keyword evidence="7" id="KW-1185">Reference proteome</keyword>
<organism evidence="5 6">
    <name type="scientific">Epilithonimonas arachidiradicis</name>
    <dbReference type="NCBI Taxonomy" id="1617282"/>
    <lineage>
        <taxon>Bacteria</taxon>
        <taxon>Pseudomonadati</taxon>
        <taxon>Bacteroidota</taxon>
        <taxon>Flavobacteriia</taxon>
        <taxon>Flavobacteriales</taxon>
        <taxon>Weeksellaceae</taxon>
        <taxon>Chryseobacterium group</taxon>
        <taxon>Epilithonimonas</taxon>
    </lineage>
</organism>
<evidence type="ECO:0000313" key="6">
    <source>
        <dbReference type="Proteomes" id="UP000285906"/>
    </source>
</evidence>
<protein>
    <submittedName>
        <fullName evidence="5">Putative secreted protein (Por secretion system target)</fullName>
    </submittedName>
</protein>
<feature type="domain" description="Secretion system C-terminal sorting" evidence="3">
    <location>
        <begin position="83"/>
        <end position="148"/>
    </location>
</feature>
<evidence type="ECO:0000259" key="3">
    <source>
        <dbReference type="Pfam" id="PF18962"/>
    </source>
</evidence>
<accession>A0A420DA34</accession>